<dbReference type="InterPro" id="IPR020904">
    <property type="entry name" value="Sc_DH/Rdtase_CS"/>
</dbReference>
<name>A0AAE8N4S6_9PEZI</name>
<organism evidence="5 6">
    <name type="scientific">Cephalotrichum gorgonifer</name>
    <dbReference type="NCBI Taxonomy" id="2041049"/>
    <lineage>
        <taxon>Eukaryota</taxon>
        <taxon>Fungi</taxon>
        <taxon>Dikarya</taxon>
        <taxon>Ascomycota</taxon>
        <taxon>Pezizomycotina</taxon>
        <taxon>Sordariomycetes</taxon>
        <taxon>Hypocreomycetidae</taxon>
        <taxon>Microascales</taxon>
        <taxon>Microascaceae</taxon>
        <taxon>Cephalotrichum</taxon>
    </lineage>
</organism>
<dbReference type="InterPro" id="IPR002347">
    <property type="entry name" value="SDR_fam"/>
</dbReference>
<keyword evidence="3" id="KW-0560">Oxidoreductase</keyword>
<dbReference type="Pfam" id="PF00106">
    <property type="entry name" value="adh_short"/>
    <property type="match status" value="1"/>
</dbReference>
<dbReference type="Proteomes" id="UP001187682">
    <property type="component" value="Unassembled WGS sequence"/>
</dbReference>
<dbReference type="PRINTS" id="PR00081">
    <property type="entry name" value="GDHRDH"/>
</dbReference>
<reference evidence="5" key="1">
    <citation type="submission" date="2018-03" db="EMBL/GenBank/DDBJ databases">
        <authorList>
            <person name="Guldener U."/>
        </authorList>
    </citation>
    <scope>NUCLEOTIDE SEQUENCE</scope>
</reference>
<evidence type="ECO:0000256" key="1">
    <source>
        <dbReference type="ARBA" id="ARBA00006484"/>
    </source>
</evidence>
<dbReference type="EMBL" id="ONZQ02000011">
    <property type="protein sequence ID" value="SPO04827.1"/>
    <property type="molecule type" value="Genomic_DNA"/>
</dbReference>
<dbReference type="GO" id="GO:0005783">
    <property type="term" value="C:endoplasmic reticulum"/>
    <property type="evidence" value="ECO:0007669"/>
    <property type="project" value="TreeGrafter"/>
</dbReference>
<dbReference type="Gene3D" id="3.40.50.720">
    <property type="entry name" value="NAD(P)-binding Rossmann-like Domain"/>
    <property type="match status" value="1"/>
</dbReference>
<dbReference type="GO" id="GO:0004806">
    <property type="term" value="F:triacylglycerol lipase activity"/>
    <property type="evidence" value="ECO:0007669"/>
    <property type="project" value="TreeGrafter"/>
</dbReference>
<evidence type="ECO:0000256" key="4">
    <source>
        <dbReference type="RuleBase" id="RU000363"/>
    </source>
</evidence>
<dbReference type="GO" id="GO:0006654">
    <property type="term" value="P:phosphatidic acid biosynthetic process"/>
    <property type="evidence" value="ECO:0007669"/>
    <property type="project" value="TreeGrafter"/>
</dbReference>
<dbReference type="GO" id="GO:0005811">
    <property type="term" value="C:lipid droplet"/>
    <property type="evidence" value="ECO:0007669"/>
    <property type="project" value="TreeGrafter"/>
</dbReference>
<dbReference type="FunFam" id="3.40.50.720:FF:000261">
    <property type="entry name" value="NADPH-dependent 1-acyldihydroxyacetone phosphate reductase"/>
    <property type="match status" value="1"/>
</dbReference>
<evidence type="ECO:0000256" key="3">
    <source>
        <dbReference type="ARBA" id="ARBA00023002"/>
    </source>
</evidence>
<evidence type="ECO:0000313" key="5">
    <source>
        <dbReference type="EMBL" id="SPO04827.1"/>
    </source>
</evidence>
<dbReference type="CDD" id="cd05374">
    <property type="entry name" value="17beta-HSD-like_SDR_c"/>
    <property type="match status" value="1"/>
</dbReference>
<keyword evidence="6" id="KW-1185">Reference proteome</keyword>
<dbReference type="GO" id="GO:0019433">
    <property type="term" value="P:triglyceride catabolic process"/>
    <property type="evidence" value="ECO:0007669"/>
    <property type="project" value="TreeGrafter"/>
</dbReference>
<evidence type="ECO:0000313" key="6">
    <source>
        <dbReference type="Proteomes" id="UP001187682"/>
    </source>
</evidence>
<dbReference type="AlphaFoldDB" id="A0AAE8N4S6"/>
<gene>
    <name evidence="5" type="ORF">DNG_07512</name>
</gene>
<accession>A0AAE8N4S6</accession>
<proteinExistence type="inferred from homology"/>
<dbReference type="PRINTS" id="PR00080">
    <property type="entry name" value="SDRFAMILY"/>
</dbReference>
<dbReference type="SUPFAM" id="SSF51735">
    <property type="entry name" value="NAD(P)-binding Rossmann-fold domains"/>
    <property type="match status" value="1"/>
</dbReference>
<comment type="caution">
    <text evidence="5">The sequence shown here is derived from an EMBL/GenBank/DDBJ whole genome shotgun (WGS) entry which is preliminary data.</text>
</comment>
<evidence type="ECO:0000256" key="2">
    <source>
        <dbReference type="ARBA" id="ARBA00022857"/>
    </source>
</evidence>
<dbReference type="PANTHER" id="PTHR44169:SF6">
    <property type="entry name" value="NADPH-DEPENDENT 1-ACYLDIHYDROXYACETONE PHOSPHATE REDUCTASE"/>
    <property type="match status" value="1"/>
</dbReference>
<comment type="similarity">
    <text evidence="1 4">Belongs to the short-chain dehydrogenases/reductases (SDR) family.</text>
</comment>
<keyword evidence="2" id="KW-0521">NADP</keyword>
<dbReference type="InterPro" id="IPR036291">
    <property type="entry name" value="NAD(P)-bd_dom_sf"/>
</dbReference>
<protein>
    <submittedName>
        <fullName evidence="5">Related to 1-acyldihydroxyacetone-phosphate reductase</fullName>
    </submittedName>
</protein>
<dbReference type="PROSITE" id="PS00061">
    <property type="entry name" value="ADH_SHORT"/>
    <property type="match status" value="1"/>
</dbReference>
<sequence>MPPQPGQKTALITGCTPGGIGHALALQFHKKGVHVVVTARRPEVLKEMADMGMTALPLDVTDAESIAACKEEVSALTGGKLDFLVNNAGLTHTVPATDIVLPDVRNTFETNVFAIMAMVQAFIPLLSASRGLIVNISSLAARTPYVFGSVYCATKAAVDAYSRTLRLELAPLNIRVMVAVTGTVRSNIASRVHRSLLPGSPYEVVRDVFEWRLTYSQNHGTMSTDEYARGVVDAAMRGEGWFGGLWGGSPKWYWGGGFAGMVWLASWFGEWLTDMVFLRKFRVLEMAKRIQEAKKTD</sequence>
<dbReference type="PANTHER" id="PTHR44169">
    <property type="entry name" value="NADPH-DEPENDENT 1-ACYLDIHYDROXYACETONE PHOSPHATE REDUCTASE"/>
    <property type="match status" value="1"/>
</dbReference>
<dbReference type="GO" id="GO:0000140">
    <property type="term" value="F:acylglycerone-phosphate reductase (NADP+) activity"/>
    <property type="evidence" value="ECO:0007669"/>
    <property type="project" value="TreeGrafter"/>
</dbReference>